<dbReference type="InterPro" id="IPR004443">
    <property type="entry name" value="YjeF_N_dom"/>
</dbReference>
<sequence length="128" mass="14397">MGIPFLDDKEFASALETDSDQQFDIIVDAIFGFGFKALPREPFYGILKVILEYILWQFLARTKVPIVSIDVPSGWDVEKGFSGVKEEIRIDPTVLVSLSAPKLCAKYFFGAHYLGGRFIPPFLNQNFG</sequence>
<evidence type="ECO:0000256" key="8">
    <source>
        <dbReference type="ARBA" id="ARBA00023027"/>
    </source>
</evidence>
<keyword evidence="7" id="KW-0630">Potassium</keyword>
<dbReference type="PROSITE" id="PS51385">
    <property type="entry name" value="YJEF_N"/>
    <property type="match status" value="1"/>
</dbReference>
<dbReference type="InterPro" id="IPR032976">
    <property type="entry name" value="YJEFN_prot_NAXE-like"/>
</dbReference>
<evidence type="ECO:0000259" key="10">
    <source>
        <dbReference type="PROSITE" id="PS51385"/>
    </source>
</evidence>
<keyword evidence="5" id="KW-0547">Nucleotide-binding</keyword>
<reference evidence="11 12" key="1">
    <citation type="journal article" date="2024" name="BMC Biol.">
        <title>Comparative genomics of Ascetosporea gives new insight into the evolutionary basis for animal parasitism in Rhizaria.</title>
        <authorList>
            <person name="Hiltunen Thoren M."/>
            <person name="Onut-Brannstrom I."/>
            <person name="Alfjorden A."/>
            <person name="Peckova H."/>
            <person name="Swords F."/>
            <person name="Hooper C."/>
            <person name="Holzer A.S."/>
            <person name="Bass D."/>
            <person name="Burki F."/>
        </authorList>
    </citation>
    <scope>NUCLEOTIDE SEQUENCE [LARGE SCALE GENOMIC DNA]</scope>
    <source>
        <strain evidence="11">20-A016</strain>
    </source>
</reference>
<dbReference type="Gene3D" id="3.40.50.10260">
    <property type="entry name" value="YjeF N-terminal domain"/>
    <property type="match status" value="1"/>
</dbReference>
<feature type="domain" description="YjeF N-terminal" evidence="10">
    <location>
        <begin position="1"/>
        <end position="128"/>
    </location>
</feature>
<comment type="catalytic activity">
    <reaction evidence="2">
        <text>(6R)-NADPHX = (6S)-NADPHX</text>
        <dbReference type="Rhea" id="RHEA:32227"/>
        <dbReference type="ChEBI" id="CHEBI:64076"/>
        <dbReference type="ChEBI" id="CHEBI:64077"/>
        <dbReference type="EC" id="5.1.99.6"/>
    </reaction>
</comment>
<protein>
    <recommendedName>
        <fullName evidence="3">NAD(P)H-hydrate epimerase</fullName>
        <ecNumber evidence="3">5.1.99.6</ecNumber>
    </recommendedName>
</protein>
<comment type="catalytic activity">
    <reaction evidence="1">
        <text>(6R)-NADHX = (6S)-NADHX</text>
        <dbReference type="Rhea" id="RHEA:32215"/>
        <dbReference type="ChEBI" id="CHEBI:64074"/>
        <dbReference type="ChEBI" id="CHEBI:64075"/>
        <dbReference type="EC" id="5.1.99.6"/>
    </reaction>
</comment>
<evidence type="ECO:0000256" key="6">
    <source>
        <dbReference type="ARBA" id="ARBA00022857"/>
    </source>
</evidence>
<proteinExistence type="predicted"/>
<dbReference type="Pfam" id="PF03853">
    <property type="entry name" value="YjeF_N"/>
    <property type="match status" value="1"/>
</dbReference>
<dbReference type="EC" id="5.1.99.6" evidence="3"/>
<evidence type="ECO:0000256" key="5">
    <source>
        <dbReference type="ARBA" id="ARBA00022741"/>
    </source>
</evidence>
<dbReference type="SUPFAM" id="SSF64153">
    <property type="entry name" value="YjeF N-terminal domain-like"/>
    <property type="match status" value="1"/>
</dbReference>
<evidence type="ECO:0000256" key="3">
    <source>
        <dbReference type="ARBA" id="ARBA00012228"/>
    </source>
</evidence>
<evidence type="ECO:0000256" key="9">
    <source>
        <dbReference type="ARBA" id="ARBA00023235"/>
    </source>
</evidence>
<accession>A0ABV2AIE4</accession>
<organism evidence="11 12">
    <name type="scientific">Bonamia ostreae</name>
    <dbReference type="NCBI Taxonomy" id="126728"/>
    <lineage>
        <taxon>Eukaryota</taxon>
        <taxon>Sar</taxon>
        <taxon>Rhizaria</taxon>
        <taxon>Endomyxa</taxon>
        <taxon>Ascetosporea</taxon>
        <taxon>Haplosporida</taxon>
        <taxon>Bonamia</taxon>
    </lineage>
</organism>
<dbReference type="PANTHER" id="PTHR13232:SF10">
    <property type="entry name" value="NAD(P)H-HYDRATE EPIMERASE"/>
    <property type="match status" value="1"/>
</dbReference>
<evidence type="ECO:0000256" key="2">
    <source>
        <dbReference type="ARBA" id="ARBA00000909"/>
    </source>
</evidence>
<evidence type="ECO:0000256" key="7">
    <source>
        <dbReference type="ARBA" id="ARBA00022958"/>
    </source>
</evidence>
<dbReference type="InterPro" id="IPR036652">
    <property type="entry name" value="YjeF_N_dom_sf"/>
</dbReference>
<keyword evidence="4" id="KW-0479">Metal-binding</keyword>
<keyword evidence="8" id="KW-0520">NAD</keyword>
<keyword evidence="6" id="KW-0521">NADP</keyword>
<name>A0ABV2AIE4_9EUKA</name>
<evidence type="ECO:0000256" key="4">
    <source>
        <dbReference type="ARBA" id="ARBA00022723"/>
    </source>
</evidence>
<evidence type="ECO:0000256" key="1">
    <source>
        <dbReference type="ARBA" id="ARBA00000013"/>
    </source>
</evidence>
<keyword evidence="12" id="KW-1185">Reference proteome</keyword>
<keyword evidence="9" id="KW-0413">Isomerase</keyword>
<evidence type="ECO:0000313" key="12">
    <source>
        <dbReference type="Proteomes" id="UP001439008"/>
    </source>
</evidence>
<dbReference type="EMBL" id="JBDODL010000292">
    <property type="protein sequence ID" value="MES1919451.1"/>
    <property type="molecule type" value="Genomic_DNA"/>
</dbReference>
<dbReference type="Proteomes" id="UP001439008">
    <property type="component" value="Unassembled WGS sequence"/>
</dbReference>
<evidence type="ECO:0000313" key="11">
    <source>
        <dbReference type="EMBL" id="MES1919451.1"/>
    </source>
</evidence>
<dbReference type="PANTHER" id="PTHR13232">
    <property type="entry name" value="NAD(P)H-HYDRATE EPIMERASE"/>
    <property type="match status" value="1"/>
</dbReference>
<gene>
    <name evidence="11" type="primary">APOA1BP</name>
    <name evidence="11" type="ORF">MHBO_001281</name>
</gene>
<comment type="caution">
    <text evidence="11">The sequence shown here is derived from an EMBL/GenBank/DDBJ whole genome shotgun (WGS) entry which is preliminary data.</text>
</comment>